<gene>
    <name evidence="4" type="ORF">SAMN02583745_00197</name>
</gene>
<dbReference type="Pfam" id="PF01476">
    <property type="entry name" value="LysM"/>
    <property type="match status" value="2"/>
</dbReference>
<feature type="compositionally biased region" description="Polar residues" evidence="1">
    <location>
        <begin position="326"/>
        <end position="351"/>
    </location>
</feature>
<feature type="domain" description="LysM" evidence="3">
    <location>
        <begin position="349"/>
        <end position="393"/>
    </location>
</feature>
<feature type="signal peptide" evidence="2">
    <location>
        <begin position="1"/>
        <end position="27"/>
    </location>
</feature>
<dbReference type="PROSITE" id="PS51782">
    <property type="entry name" value="LYSM"/>
    <property type="match status" value="2"/>
</dbReference>
<dbReference type="CDD" id="cd16894">
    <property type="entry name" value="MltD-like"/>
    <property type="match status" value="1"/>
</dbReference>
<feature type="region of interest" description="Disordered" evidence="1">
    <location>
        <begin position="325"/>
        <end position="351"/>
    </location>
</feature>
<dbReference type="SUPFAM" id="SSF54106">
    <property type="entry name" value="LysM domain"/>
    <property type="match status" value="2"/>
</dbReference>
<sequence length="467" mass="52242">MKRLQTALFTTLLAILFLSGCQNSSNAVMSPDPVKKHDNPSLNWIDDTFSEQTVWQYMAKEMTMPTESNSRIEKEIDFYKNKQRYFTDVSTRAEPYMYWLSEQIKERKMPMELVLIPIIESAFRTDVVSSQNAAGIWQIVPSTGKNFGLKQNQLYDGRHDVVASTTAALDLLERLHKMFDNDWLLAIAAYNSGEGRVMQAIAKNKKQGKPTDFWSLSTLPPTTKQYIPRLLALQSIFKNPEKYGVKLAKADKANALIPVKIDQPIELSAAADQIGISANRLQHLNAGYKKGVTNANGEHYILLPRALETQFISSIESGQIARAKVKSSTDQPNTQTASNSKNKTPNTQGQYTIEKGDSLSLIASKNNVKISDLKKWNNLTDKSLILPGQKLIVNSTKLANAQNNTAQKNDTNKRQKIVYTVKQGDSLGKIAQKHGVKLAELKSWNTIKDDKKLKLGSKVTVYVDSNS</sequence>
<feature type="domain" description="LysM" evidence="3">
    <location>
        <begin position="417"/>
        <end position="461"/>
    </location>
</feature>
<protein>
    <submittedName>
        <fullName evidence="4">Membrane-bound lytic murein transglycosylase D</fullName>
    </submittedName>
</protein>
<dbReference type="Proteomes" id="UP000242642">
    <property type="component" value="Unassembled WGS sequence"/>
</dbReference>
<evidence type="ECO:0000256" key="1">
    <source>
        <dbReference type="SAM" id="MobiDB-lite"/>
    </source>
</evidence>
<dbReference type="Gene3D" id="1.10.530.10">
    <property type="match status" value="1"/>
</dbReference>
<dbReference type="InterPro" id="IPR023346">
    <property type="entry name" value="Lysozyme-like_dom_sf"/>
</dbReference>
<dbReference type="CDD" id="cd00118">
    <property type="entry name" value="LysM"/>
    <property type="match status" value="2"/>
</dbReference>
<evidence type="ECO:0000259" key="3">
    <source>
        <dbReference type="PROSITE" id="PS51782"/>
    </source>
</evidence>
<dbReference type="AlphaFoldDB" id="A0A1H9YDJ1"/>
<dbReference type="PANTHER" id="PTHR33734">
    <property type="entry name" value="LYSM DOMAIN-CONTAINING GPI-ANCHORED PROTEIN 2"/>
    <property type="match status" value="1"/>
</dbReference>
<dbReference type="InterPro" id="IPR036779">
    <property type="entry name" value="LysM_dom_sf"/>
</dbReference>
<evidence type="ECO:0000313" key="4">
    <source>
        <dbReference type="EMBL" id="SES66951.1"/>
    </source>
</evidence>
<feature type="chain" id="PRO_5017252551" evidence="2">
    <location>
        <begin position="28"/>
        <end position="467"/>
    </location>
</feature>
<dbReference type="Gene3D" id="3.10.350.10">
    <property type="entry name" value="LysM domain"/>
    <property type="match status" value="2"/>
</dbReference>
<keyword evidence="5" id="KW-1185">Reference proteome</keyword>
<dbReference type="PANTHER" id="PTHR33734:SF22">
    <property type="entry name" value="MEMBRANE-BOUND LYTIC MUREIN TRANSGLYCOSYLASE D"/>
    <property type="match status" value="1"/>
</dbReference>
<keyword evidence="2" id="KW-0732">Signal</keyword>
<dbReference type="InterPro" id="IPR008258">
    <property type="entry name" value="Transglycosylase_SLT_dom_1"/>
</dbReference>
<dbReference type="FunFam" id="1.10.530.10:FF:000004">
    <property type="entry name" value="Membrane-bound lytic murein transglycosylase D"/>
    <property type="match status" value="1"/>
</dbReference>
<dbReference type="PROSITE" id="PS51257">
    <property type="entry name" value="PROKAR_LIPOPROTEIN"/>
    <property type="match status" value="1"/>
</dbReference>
<reference evidence="5" key="1">
    <citation type="submission" date="2016-10" db="EMBL/GenBank/DDBJ databases">
        <authorList>
            <person name="Varghese N."/>
            <person name="Submissions S."/>
        </authorList>
    </citation>
    <scope>NUCLEOTIDE SEQUENCE [LARGE SCALE GENOMIC DNA]</scope>
    <source>
        <strain evidence="5">DSM 18579</strain>
    </source>
</reference>
<dbReference type="STRING" id="1123402.SAMN02583745_00197"/>
<dbReference type="Pfam" id="PF01464">
    <property type="entry name" value="SLT"/>
    <property type="match status" value="1"/>
</dbReference>
<evidence type="ECO:0000313" key="5">
    <source>
        <dbReference type="Proteomes" id="UP000242642"/>
    </source>
</evidence>
<name>A0A1H9YDJ1_9GAMM</name>
<proteinExistence type="predicted"/>
<dbReference type="RefSeq" id="WP_093316814.1">
    <property type="nucleotide sequence ID" value="NZ_FOHV01000001.1"/>
</dbReference>
<dbReference type="SUPFAM" id="SSF53955">
    <property type="entry name" value="Lysozyme-like"/>
    <property type="match status" value="1"/>
</dbReference>
<dbReference type="EMBL" id="FOHV01000001">
    <property type="protein sequence ID" value="SES66951.1"/>
    <property type="molecule type" value="Genomic_DNA"/>
</dbReference>
<dbReference type="SMART" id="SM00257">
    <property type="entry name" value="LysM"/>
    <property type="match status" value="2"/>
</dbReference>
<evidence type="ECO:0000256" key="2">
    <source>
        <dbReference type="SAM" id="SignalP"/>
    </source>
</evidence>
<dbReference type="InterPro" id="IPR018392">
    <property type="entry name" value="LysM"/>
</dbReference>
<dbReference type="OrthoDB" id="9815002at2"/>
<organism evidence="4 5">
    <name type="scientific">Thorsellia anophelis DSM 18579</name>
    <dbReference type="NCBI Taxonomy" id="1123402"/>
    <lineage>
        <taxon>Bacteria</taxon>
        <taxon>Pseudomonadati</taxon>
        <taxon>Pseudomonadota</taxon>
        <taxon>Gammaproteobacteria</taxon>
        <taxon>Enterobacterales</taxon>
        <taxon>Thorselliaceae</taxon>
        <taxon>Thorsellia</taxon>
    </lineage>
</organism>
<accession>A0A1H9YDJ1</accession>